<reference evidence="2" key="1">
    <citation type="submission" date="2022-10" db="EMBL/GenBank/DDBJ databases">
        <authorList>
            <person name="Chen Y."/>
            <person name="Dougan E. K."/>
            <person name="Chan C."/>
            <person name="Rhodes N."/>
            <person name="Thang M."/>
        </authorList>
    </citation>
    <scope>NUCLEOTIDE SEQUENCE</scope>
</reference>
<comment type="caution">
    <text evidence="2">The sequence shown here is derived from an EMBL/GenBank/DDBJ whole genome shotgun (WGS) entry which is preliminary data.</text>
</comment>
<dbReference type="EMBL" id="CAMXCT020006568">
    <property type="protein sequence ID" value="CAL1169529.1"/>
    <property type="molecule type" value="Genomic_DNA"/>
</dbReference>
<proteinExistence type="predicted"/>
<dbReference type="Gene3D" id="3.40.50.150">
    <property type="entry name" value="Vaccinia Virus protein VP39"/>
    <property type="match status" value="1"/>
</dbReference>
<dbReference type="PANTHER" id="PTHR14614:SF10">
    <property type="entry name" value="PROTEIN N-TERMINAL AND LYSINE N-METHYLTRANSFERASE EFM7"/>
    <property type="match status" value="1"/>
</dbReference>
<dbReference type="SUPFAM" id="SSF53335">
    <property type="entry name" value="S-adenosyl-L-methionine-dependent methyltransferases"/>
    <property type="match status" value="1"/>
</dbReference>
<keyword evidence="5" id="KW-1185">Reference proteome</keyword>
<dbReference type="CDD" id="cd02440">
    <property type="entry name" value="AdoMet_MTases"/>
    <property type="match status" value="1"/>
</dbReference>
<dbReference type="Proteomes" id="UP001152797">
    <property type="component" value="Unassembled WGS sequence"/>
</dbReference>
<organism evidence="2">
    <name type="scientific">Cladocopium goreaui</name>
    <dbReference type="NCBI Taxonomy" id="2562237"/>
    <lineage>
        <taxon>Eukaryota</taxon>
        <taxon>Sar</taxon>
        <taxon>Alveolata</taxon>
        <taxon>Dinophyceae</taxon>
        <taxon>Suessiales</taxon>
        <taxon>Symbiodiniaceae</taxon>
        <taxon>Cladocopium</taxon>
    </lineage>
</organism>
<dbReference type="EMBL" id="CAMXCT010006568">
    <property type="protein sequence ID" value="CAI4016154.1"/>
    <property type="molecule type" value="Genomic_DNA"/>
</dbReference>
<dbReference type="InterPro" id="IPR029063">
    <property type="entry name" value="SAM-dependent_MTases_sf"/>
</dbReference>
<dbReference type="Pfam" id="PF10294">
    <property type="entry name" value="Methyltransf_16"/>
    <property type="match status" value="1"/>
</dbReference>
<dbReference type="AlphaFoldDB" id="A0A9P1GLL6"/>
<accession>A0A9P1GLL6</accession>
<evidence type="ECO:0000256" key="1">
    <source>
        <dbReference type="SAM" id="MobiDB-lite"/>
    </source>
</evidence>
<evidence type="ECO:0000313" key="2">
    <source>
        <dbReference type="EMBL" id="CAI4016154.1"/>
    </source>
</evidence>
<evidence type="ECO:0000313" key="5">
    <source>
        <dbReference type="Proteomes" id="UP001152797"/>
    </source>
</evidence>
<dbReference type="OrthoDB" id="413861at2759"/>
<feature type="region of interest" description="Disordered" evidence="1">
    <location>
        <begin position="303"/>
        <end position="328"/>
    </location>
</feature>
<dbReference type="InterPro" id="IPR019410">
    <property type="entry name" value="Methyltransf_16"/>
</dbReference>
<evidence type="ECO:0000313" key="3">
    <source>
        <dbReference type="EMBL" id="CAL1169529.1"/>
    </source>
</evidence>
<name>A0A9P1GLL6_9DINO</name>
<dbReference type="PANTHER" id="PTHR14614">
    <property type="entry name" value="HEPATOCELLULAR CARCINOMA-ASSOCIATED ANTIGEN"/>
    <property type="match status" value="1"/>
</dbReference>
<evidence type="ECO:0000313" key="4">
    <source>
        <dbReference type="EMBL" id="CAL4803466.1"/>
    </source>
</evidence>
<protein>
    <submittedName>
        <fullName evidence="4">Calmodulin-lysine N-methyltransferase</fullName>
    </submittedName>
</protein>
<dbReference type="GO" id="GO:0005737">
    <property type="term" value="C:cytoplasm"/>
    <property type="evidence" value="ECO:0007669"/>
    <property type="project" value="TreeGrafter"/>
</dbReference>
<dbReference type="EMBL" id="CAMXCT030006568">
    <property type="protein sequence ID" value="CAL4803466.1"/>
    <property type="molecule type" value="Genomic_DNA"/>
</dbReference>
<sequence>MECHGSWHHLKAVLPEALLERLLKEESKEDDDFTMDLFGEDESSDAMRSEAVDDLLKSVDKRLSVHHLPNRYRSPTWCFVKEVAGMRIPLVLGCSKQGHGDVIWASAEFAAAVLINNELKGLPPWHSTRVLEVGAGLALPSAVALRLGAKVVATDVPDHERLLAMSASLAVNLQIAQSKSVSVLPHVWGEDCGTLCQDGKFDLILCNDCLYIPDLHRPLLKSISGSLAASGMALICFSFHRTAPESAILGFFDLAKELGLQVKDFGQRQLPPRCSNMDSARSYVWAAKCRDLHRGSLQKFSTSELATSDTSDTPEGTSRYQNPSLLGR</sequence>
<gene>
    <name evidence="2" type="ORF">C1SCF055_LOCUS40917</name>
</gene>
<reference evidence="3" key="2">
    <citation type="submission" date="2024-04" db="EMBL/GenBank/DDBJ databases">
        <authorList>
            <person name="Chen Y."/>
            <person name="Shah S."/>
            <person name="Dougan E. K."/>
            <person name="Thang M."/>
            <person name="Chan C."/>
        </authorList>
    </citation>
    <scope>NUCLEOTIDE SEQUENCE [LARGE SCALE GENOMIC DNA]</scope>
</reference>